<dbReference type="AlphaFoldDB" id="A0A5R9QG58"/>
<gene>
    <name evidence="1" type="ORF">DN820_08445</name>
</gene>
<sequence length="185" mass="21385">MNLEKFEAELKDLVGKPFHDRPFVCDGSPLDCQVFIVGINAASKMKEDFWDFWRPGYGFDKQAWYRAYLNSRTKTSRTRTAMQIVMDEAISMNGNARFIETNIYSIPTARERMLKREQMSTQVFDFLLETIKPKILLVHGAKPNRYLQKNGYGNSRVIETPHFVRISHEFARARGREIAQALAGA</sequence>
<dbReference type="Proteomes" id="UP000306753">
    <property type="component" value="Unassembled WGS sequence"/>
</dbReference>
<protein>
    <recommendedName>
        <fullName evidence="3">Uracil-DNA glycosylase-like domain-containing protein</fullName>
    </recommendedName>
</protein>
<dbReference type="EMBL" id="QLAG01000008">
    <property type="protein sequence ID" value="TLX64030.1"/>
    <property type="molecule type" value="Genomic_DNA"/>
</dbReference>
<comment type="caution">
    <text evidence="1">The sequence shown here is derived from an EMBL/GenBank/DDBJ whole genome shotgun (WGS) entry which is preliminary data.</text>
</comment>
<dbReference type="RefSeq" id="WP_138411437.1">
    <property type="nucleotide sequence ID" value="NZ_QLAG01000008.1"/>
</dbReference>
<evidence type="ECO:0000313" key="2">
    <source>
        <dbReference type="Proteomes" id="UP000306753"/>
    </source>
</evidence>
<proteinExistence type="predicted"/>
<organism evidence="1 2">
    <name type="scientific">Stutzerimonas nosocomialis</name>
    <dbReference type="NCBI Taxonomy" id="1056496"/>
    <lineage>
        <taxon>Bacteria</taxon>
        <taxon>Pseudomonadati</taxon>
        <taxon>Pseudomonadota</taxon>
        <taxon>Gammaproteobacteria</taxon>
        <taxon>Pseudomonadales</taxon>
        <taxon>Pseudomonadaceae</taxon>
        <taxon>Stutzerimonas</taxon>
    </lineage>
</organism>
<evidence type="ECO:0000313" key="1">
    <source>
        <dbReference type="EMBL" id="TLX64030.1"/>
    </source>
</evidence>
<name>A0A5R9QG58_9GAMM</name>
<evidence type="ECO:0008006" key="3">
    <source>
        <dbReference type="Google" id="ProtNLM"/>
    </source>
</evidence>
<accession>A0A5R9QG58</accession>
<keyword evidence="2" id="KW-1185">Reference proteome</keyword>
<reference evidence="1 2" key="1">
    <citation type="journal article" date="2017" name="Eur. J. Clin. Microbiol. Infect. Dis.">
        <title>Uncommonly isolated clinical Pseudomonas: identification and phylogenetic assignation.</title>
        <authorList>
            <person name="Mulet M."/>
            <person name="Gomila M."/>
            <person name="Ramirez A."/>
            <person name="Cardew S."/>
            <person name="Moore E.R."/>
            <person name="Lalucat J."/>
            <person name="Garcia-Valdes E."/>
        </authorList>
    </citation>
    <scope>NUCLEOTIDE SEQUENCE [LARGE SCALE GENOMIC DNA]</scope>
    <source>
        <strain evidence="1 2">SD129</strain>
    </source>
</reference>